<feature type="region of interest" description="Disordered" evidence="1">
    <location>
        <begin position="399"/>
        <end position="477"/>
    </location>
</feature>
<feature type="compositionally biased region" description="Basic and acidic residues" evidence="1">
    <location>
        <begin position="466"/>
        <end position="477"/>
    </location>
</feature>
<feature type="compositionally biased region" description="Basic and acidic residues" evidence="1">
    <location>
        <begin position="103"/>
        <end position="112"/>
    </location>
</feature>
<dbReference type="InParanoid" id="A0A6I8U3J1"/>
<feature type="compositionally biased region" description="Polar residues" evidence="1">
    <location>
        <begin position="82"/>
        <end position="91"/>
    </location>
</feature>
<evidence type="ECO:0000256" key="1">
    <source>
        <dbReference type="SAM" id="MobiDB-lite"/>
    </source>
</evidence>
<reference evidence="3 4" key="1">
    <citation type="submission" date="2017-06" db="EMBL/GenBank/DDBJ databases">
        <title>Aedes aegypti genome working group (AGWG) sequencing and assembly.</title>
        <authorList>
            <consortium name="Aedes aegypti Genome Working Group (AGWG)"/>
            <person name="Matthews B.J."/>
        </authorList>
    </citation>
    <scope>NUCLEOTIDE SEQUENCE [LARGE SCALE GENOMIC DNA]</scope>
    <source>
        <strain evidence="3 4">LVP_AGWG</strain>
    </source>
</reference>
<keyword evidence="4" id="KW-1185">Reference proteome</keyword>
<sequence>MEPRKDYFVVVQTKEAGKLVLTAVPCRWIRDGFLFWPGKNANRLRMDLNSEPGSGWSKIACSVKRKYIPSYEEAEIEAAELSGQNTESSDSAPRRKKQKKVKKDGFIKRFDFNHLVPGENPTSNMQTNQNQSTGPEPTSAPMNSQIVVDSQDLPDVAPSLLCSASVNQVDETFSTHQTVDHSVYLTTLPFSVNEQQTTDEMQAVATEGESEYVYFQQPTVDMDSVIKAVSGKIEQECSKMQDTILSTMSTMMASFKSDMDVKLAAALRAQAKPSDDDEKFTFSPVSSIEQIHELEKNLADEAYAERFISYMKKLVGYVGDNCNGMNISYTLVDFFFERNVMLKCSWSGASRSSIIKLAIKNCTKILDIFFSIVRSVNITFSRQLLAQFFKQVTRNAKKRSEAKGLRQPTIHRRAKKLNNTRCQADVPPTTTPDGTKRDWSPSTEDESQSSKSSSSDESDSEMLVSKVEESDPRINSC</sequence>
<evidence type="ECO:0000259" key="2">
    <source>
        <dbReference type="Pfam" id="PF16064"/>
    </source>
</evidence>
<gene>
    <name evidence="3" type="primary">5565294</name>
</gene>
<dbReference type="Proteomes" id="UP000008820">
    <property type="component" value="Chromosome 2"/>
</dbReference>
<accession>A0A6I8U3J1</accession>
<feature type="compositionally biased region" description="Polar residues" evidence="1">
    <location>
        <begin position="120"/>
        <end position="143"/>
    </location>
</feature>
<name>A0A6I8U3J1_AEDAE</name>
<dbReference type="InterPro" id="IPR032071">
    <property type="entry name" value="DUF4806"/>
</dbReference>
<dbReference type="Pfam" id="PF16064">
    <property type="entry name" value="DUF4806"/>
    <property type="match status" value="1"/>
</dbReference>
<dbReference type="OrthoDB" id="7764993at2759"/>
<protein>
    <recommendedName>
        <fullName evidence="2">DUF4806 domain-containing protein</fullName>
    </recommendedName>
</protein>
<feature type="region of interest" description="Disordered" evidence="1">
    <location>
        <begin position="79"/>
        <end position="143"/>
    </location>
</feature>
<evidence type="ECO:0000313" key="3">
    <source>
        <dbReference type="EnsemblMetazoa" id="AAEL025545-PA"/>
    </source>
</evidence>
<feature type="domain" description="DUF4806" evidence="2">
    <location>
        <begin position="279"/>
        <end position="371"/>
    </location>
</feature>
<dbReference type="EnsemblMetazoa" id="AAEL025545-RA">
    <property type="protein sequence ID" value="AAEL025545-PA"/>
    <property type="gene ID" value="AAEL025545"/>
</dbReference>
<evidence type="ECO:0000313" key="4">
    <source>
        <dbReference type="Proteomes" id="UP000008820"/>
    </source>
</evidence>
<feature type="compositionally biased region" description="Basic residues" evidence="1">
    <location>
        <begin position="409"/>
        <end position="418"/>
    </location>
</feature>
<proteinExistence type="predicted"/>
<reference evidence="3" key="2">
    <citation type="submission" date="2020-05" db="UniProtKB">
        <authorList>
            <consortium name="EnsemblMetazoa"/>
        </authorList>
    </citation>
    <scope>IDENTIFICATION</scope>
    <source>
        <strain evidence="3">LVP_AGWG</strain>
    </source>
</reference>
<organism evidence="3 4">
    <name type="scientific">Aedes aegypti</name>
    <name type="common">Yellowfever mosquito</name>
    <name type="synonym">Culex aegypti</name>
    <dbReference type="NCBI Taxonomy" id="7159"/>
    <lineage>
        <taxon>Eukaryota</taxon>
        <taxon>Metazoa</taxon>
        <taxon>Ecdysozoa</taxon>
        <taxon>Arthropoda</taxon>
        <taxon>Hexapoda</taxon>
        <taxon>Insecta</taxon>
        <taxon>Pterygota</taxon>
        <taxon>Neoptera</taxon>
        <taxon>Endopterygota</taxon>
        <taxon>Diptera</taxon>
        <taxon>Nematocera</taxon>
        <taxon>Culicoidea</taxon>
        <taxon>Culicidae</taxon>
        <taxon>Culicinae</taxon>
        <taxon>Aedini</taxon>
        <taxon>Aedes</taxon>
        <taxon>Stegomyia</taxon>
    </lineage>
</organism>
<dbReference type="AlphaFoldDB" id="A0A6I8U3J1"/>